<dbReference type="InterPro" id="IPR051257">
    <property type="entry name" value="Diverse_CBS-Domain"/>
</dbReference>
<reference evidence="5" key="2">
    <citation type="submission" date="2019-03" db="EMBL/GenBank/DDBJ databases">
        <authorList>
            <person name="Chen S.-C."/>
            <person name="Wu S.-Y."/>
            <person name="Lai M.-C."/>
        </authorList>
    </citation>
    <scope>NUCLEOTIDE SEQUENCE</scope>
    <source>
        <strain evidence="5">ML15</strain>
    </source>
</reference>
<dbReference type="RefSeq" id="WP_220681021.1">
    <property type="nucleotide sequence ID" value="NZ_CP037968.1"/>
</dbReference>
<accession>A0A8G1EH88</accession>
<dbReference type="Pfam" id="PF00571">
    <property type="entry name" value="CBS"/>
    <property type="match status" value="4"/>
</dbReference>
<dbReference type="PANTHER" id="PTHR43080">
    <property type="entry name" value="CBS DOMAIN-CONTAINING PROTEIN CBSX3, MITOCHONDRIAL"/>
    <property type="match status" value="1"/>
</dbReference>
<organism evidence="5 6">
    <name type="scientific">Methanofollis formosanus</name>
    <dbReference type="NCBI Taxonomy" id="299308"/>
    <lineage>
        <taxon>Archaea</taxon>
        <taxon>Methanobacteriati</taxon>
        <taxon>Methanobacteriota</taxon>
        <taxon>Stenosarchaea group</taxon>
        <taxon>Methanomicrobia</taxon>
        <taxon>Methanomicrobiales</taxon>
        <taxon>Methanomicrobiaceae</taxon>
        <taxon>Methanofollis</taxon>
    </lineage>
</organism>
<evidence type="ECO:0000256" key="3">
    <source>
        <dbReference type="PROSITE-ProRule" id="PRU00703"/>
    </source>
</evidence>
<keyword evidence="1 3" id="KW-0129">CBS domain</keyword>
<dbReference type="AlphaFoldDB" id="A0A8G1EH88"/>
<proteinExistence type="predicted"/>
<dbReference type="GO" id="GO:0009086">
    <property type="term" value="P:methionine biosynthetic process"/>
    <property type="evidence" value="ECO:0007669"/>
    <property type="project" value="UniProtKB-KW"/>
</dbReference>
<evidence type="ECO:0000313" key="5">
    <source>
        <dbReference type="EMBL" id="QYZ79712.1"/>
    </source>
</evidence>
<dbReference type="InterPro" id="IPR046342">
    <property type="entry name" value="CBS_dom_sf"/>
</dbReference>
<evidence type="ECO:0000256" key="1">
    <source>
        <dbReference type="ARBA" id="ARBA00023122"/>
    </source>
</evidence>
<dbReference type="InterPro" id="IPR000644">
    <property type="entry name" value="CBS_dom"/>
</dbReference>
<evidence type="ECO:0000313" key="6">
    <source>
        <dbReference type="Proteomes" id="UP000826709"/>
    </source>
</evidence>
<gene>
    <name evidence="5" type="ORF">E2N92_09880</name>
</gene>
<name>A0A8G1EH88_9EURY</name>
<keyword evidence="6" id="KW-1185">Reference proteome</keyword>
<feature type="domain" description="CBS" evidence="4">
    <location>
        <begin position="7"/>
        <end position="63"/>
    </location>
</feature>
<keyword evidence="2" id="KW-0028">Amino-acid biosynthesis</keyword>
<dbReference type="Proteomes" id="UP000826709">
    <property type="component" value="Chromosome"/>
</dbReference>
<dbReference type="SUPFAM" id="SSF54631">
    <property type="entry name" value="CBS-domain pair"/>
    <property type="match status" value="2"/>
</dbReference>
<reference evidence="5" key="1">
    <citation type="journal article" date="2005" name="Int. J. Syst. Evol. Microbiol.">
        <title>Methanofollis formosanus sp. nov., isolated from a fish pond.</title>
        <authorList>
            <person name="Wu S.Y."/>
            <person name="Chen S.C."/>
            <person name="Lai M.C."/>
        </authorList>
    </citation>
    <scope>NUCLEOTIDE SEQUENCE</scope>
    <source>
        <strain evidence="5">ML15</strain>
    </source>
</reference>
<dbReference type="KEGG" id="mfk:E2N92_09880"/>
<evidence type="ECO:0000256" key="2">
    <source>
        <dbReference type="ARBA" id="ARBA00023167"/>
    </source>
</evidence>
<evidence type="ECO:0000259" key="4">
    <source>
        <dbReference type="PROSITE" id="PS51371"/>
    </source>
</evidence>
<dbReference type="PROSITE" id="PS51371">
    <property type="entry name" value="CBS"/>
    <property type="match status" value="3"/>
</dbReference>
<dbReference type="OrthoDB" id="8919at2157"/>
<sequence>MKVAEDMMVKTPVLTTGDPMTRARQVLRDDIFREIPITNARGRYVGYIDITDVLKITETKSDVLIEGFVREGTTVPSDLPLIRVAQAIRENGTDTATVVDDDRNVLGSVMLSEIFPVLCTRENLRGEIGDYMLRPPPVCEASETVGRVYAQMLDRNITAFAVMKNNTLTGIISRRDILNNGRVRKSLERGGKVPVESVMVTPPITIDIAEQIRAAAERMVEHDLSQMPVMDGKNLVGMIDRHGVLKGLNVKE</sequence>
<keyword evidence="2" id="KW-0486">Methionine biosynthesis</keyword>
<dbReference type="Gene3D" id="3.10.580.10">
    <property type="entry name" value="CBS-domain"/>
    <property type="match status" value="3"/>
</dbReference>
<dbReference type="SMART" id="SM00116">
    <property type="entry name" value="CBS"/>
    <property type="match status" value="4"/>
</dbReference>
<dbReference type="PANTHER" id="PTHR43080:SF2">
    <property type="entry name" value="CBS DOMAIN-CONTAINING PROTEIN"/>
    <property type="match status" value="1"/>
</dbReference>
<dbReference type="EMBL" id="CP037968">
    <property type="protein sequence ID" value="QYZ79712.1"/>
    <property type="molecule type" value="Genomic_DNA"/>
</dbReference>
<feature type="domain" description="CBS" evidence="4">
    <location>
        <begin position="132"/>
        <end position="189"/>
    </location>
</feature>
<feature type="domain" description="CBS" evidence="4">
    <location>
        <begin position="199"/>
        <end position="252"/>
    </location>
</feature>
<protein>
    <submittedName>
        <fullName evidence="5">CBS domain-containing protein</fullName>
    </submittedName>
</protein>